<comment type="caution">
    <text evidence="1">The sequence shown here is derived from an EMBL/GenBank/DDBJ whole genome shotgun (WGS) entry which is preliminary data.</text>
</comment>
<evidence type="ECO:0000313" key="2">
    <source>
        <dbReference type="Proteomes" id="UP001151760"/>
    </source>
</evidence>
<evidence type="ECO:0000313" key="1">
    <source>
        <dbReference type="EMBL" id="GJT46384.1"/>
    </source>
</evidence>
<sequence length="148" mass="15868">MLGNIFVYLRNDIGMYINKVENFVWITEDPVDASSVAGIRLWNINWFVVLLLFGVCGANSDCAAFSSVAIAFPLPSTIGSGHVASTTGEGFEGFSCVTLGFGASVGLLDFSLTGFGVICLAVAEYQTDSEKIGSFASFEDLRKSYSFQ</sequence>
<reference evidence="1" key="1">
    <citation type="journal article" date="2022" name="Int. J. Mol. Sci.">
        <title>Draft Genome of Tanacetum Coccineum: Genomic Comparison of Closely Related Tanacetum-Family Plants.</title>
        <authorList>
            <person name="Yamashiro T."/>
            <person name="Shiraishi A."/>
            <person name="Nakayama K."/>
            <person name="Satake H."/>
        </authorList>
    </citation>
    <scope>NUCLEOTIDE SEQUENCE</scope>
</reference>
<gene>
    <name evidence="1" type="ORF">Tco_0955099</name>
</gene>
<reference evidence="1" key="2">
    <citation type="submission" date="2022-01" db="EMBL/GenBank/DDBJ databases">
        <authorList>
            <person name="Yamashiro T."/>
            <person name="Shiraishi A."/>
            <person name="Satake H."/>
            <person name="Nakayama K."/>
        </authorList>
    </citation>
    <scope>NUCLEOTIDE SEQUENCE</scope>
</reference>
<name>A0ABQ5E685_9ASTR</name>
<organism evidence="1 2">
    <name type="scientific">Tanacetum coccineum</name>
    <dbReference type="NCBI Taxonomy" id="301880"/>
    <lineage>
        <taxon>Eukaryota</taxon>
        <taxon>Viridiplantae</taxon>
        <taxon>Streptophyta</taxon>
        <taxon>Embryophyta</taxon>
        <taxon>Tracheophyta</taxon>
        <taxon>Spermatophyta</taxon>
        <taxon>Magnoliopsida</taxon>
        <taxon>eudicotyledons</taxon>
        <taxon>Gunneridae</taxon>
        <taxon>Pentapetalae</taxon>
        <taxon>asterids</taxon>
        <taxon>campanulids</taxon>
        <taxon>Asterales</taxon>
        <taxon>Asteraceae</taxon>
        <taxon>Asteroideae</taxon>
        <taxon>Anthemideae</taxon>
        <taxon>Anthemidinae</taxon>
        <taxon>Tanacetum</taxon>
    </lineage>
</organism>
<dbReference type="Proteomes" id="UP001151760">
    <property type="component" value="Unassembled WGS sequence"/>
</dbReference>
<proteinExistence type="predicted"/>
<accession>A0ABQ5E685</accession>
<keyword evidence="2" id="KW-1185">Reference proteome</keyword>
<dbReference type="EMBL" id="BQNB010015980">
    <property type="protein sequence ID" value="GJT46384.1"/>
    <property type="molecule type" value="Genomic_DNA"/>
</dbReference>
<protein>
    <submittedName>
        <fullName evidence="1">Uncharacterized protein</fullName>
    </submittedName>
</protein>